<comment type="caution">
    <text evidence="1">The sequence shown here is derived from an EMBL/GenBank/DDBJ whole genome shotgun (WGS) entry which is preliminary data.</text>
</comment>
<reference evidence="1" key="1">
    <citation type="submission" date="2024-09" db="EMBL/GenBank/DDBJ databases">
        <title>Black Yeasts Isolated from many extreme environments.</title>
        <authorList>
            <person name="Coleine C."/>
            <person name="Stajich J.E."/>
            <person name="Selbmann L."/>
        </authorList>
    </citation>
    <scope>NUCLEOTIDE SEQUENCE</scope>
    <source>
        <strain evidence="1">CCFEE 5737</strain>
    </source>
</reference>
<protein>
    <submittedName>
        <fullName evidence="1">Uncharacterized protein</fullName>
    </submittedName>
</protein>
<name>A0ACC3DTY8_9PEZI</name>
<organism evidence="1 2">
    <name type="scientific">Coniosporium uncinatum</name>
    <dbReference type="NCBI Taxonomy" id="93489"/>
    <lineage>
        <taxon>Eukaryota</taxon>
        <taxon>Fungi</taxon>
        <taxon>Dikarya</taxon>
        <taxon>Ascomycota</taxon>
        <taxon>Pezizomycotina</taxon>
        <taxon>Dothideomycetes</taxon>
        <taxon>Dothideomycetes incertae sedis</taxon>
        <taxon>Coniosporium</taxon>
    </lineage>
</organism>
<feature type="non-terminal residue" evidence="1">
    <location>
        <position position="1"/>
    </location>
</feature>
<dbReference type="Proteomes" id="UP001186974">
    <property type="component" value="Unassembled WGS sequence"/>
</dbReference>
<evidence type="ECO:0000313" key="2">
    <source>
        <dbReference type="Proteomes" id="UP001186974"/>
    </source>
</evidence>
<dbReference type="EMBL" id="JAWDJW010000788">
    <property type="protein sequence ID" value="KAK3080017.1"/>
    <property type="molecule type" value="Genomic_DNA"/>
</dbReference>
<accession>A0ACC3DTY8</accession>
<keyword evidence="2" id="KW-1185">Reference proteome</keyword>
<gene>
    <name evidence="1" type="ORF">LTS18_003337</name>
</gene>
<evidence type="ECO:0000313" key="1">
    <source>
        <dbReference type="EMBL" id="KAK3080017.1"/>
    </source>
</evidence>
<proteinExistence type="predicted"/>
<sequence>RGSILHQPSNWLNVVFRVRTAPEKVPEYCASILRASSIGVSKHLMQCHKLFLHRNHNPHHHSFYHQHHSSPQSPLSLQNLPTHDPPSPYPTPRIPNRTTTTTTNPSIDTQTSTEVIDPPPPLLRAKPWRFLGYPAFSAWLASSDDAFVLRRFGVLHARTLLMVQHEIVRLEARLAEEDGVSFQRVRGDGEGDEKKRWGEDGEDGEKGRYKDEEGGGGSK</sequence>